<feature type="region of interest" description="Disordered" evidence="18">
    <location>
        <begin position="270"/>
        <end position="291"/>
    </location>
</feature>
<dbReference type="Pfam" id="PF00116">
    <property type="entry name" value="COX2"/>
    <property type="match status" value="1"/>
</dbReference>
<evidence type="ECO:0000256" key="15">
    <source>
        <dbReference type="ARBA" id="ARBA00031399"/>
    </source>
</evidence>
<dbReference type="InterPro" id="IPR045187">
    <property type="entry name" value="CcO_II"/>
</dbReference>
<dbReference type="PRINTS" id="PR01166">
    <property type="entry name" value="CYCOXIDASEII"/>
</dbReference>
<dbReference type="CDD" id="cd13919">
    <property type="entry name" value="CuRO_HCO_II_like_5"/>
    <property type="match status" value="1"/>
</dbReference>
<evidence type="ECO:0000256" key="13">
    <source>
        <dbReference type="ARBA" id="ARBA00024688"/>
    </source>
</evidence>
<reference evidence="22" key="1">
    <citation type="journal article" date="2014" name="Int. J. Syst. Evol. Microbiol.">
        <title>Complete genome sequence of Corynebacterium casei LMG S-19264T (=DSM 44701T), isolated from a smear-ripened cheese.</title>
        <authorList>
            <consortium name="US DOE Joint Genome Institute (JGI-PGF)"/>
            <person name="Walter F."/>
            <person name="Albersmeier A."/>
            <person name="Kalinowski J."/>
            <person name="Ruckert C."/>
        </authorList>
    </citation>
    <scope>NUCLEOTIDE SEQUENCE</scope>
    <source>
        <strain evidence="22">CGMCC 1.12785</strain>
    </source>
</reference>
<dbReference type="EC" id="7.1.1.9" evidence="3"/>
<dbReference type="GO" id="GO:0004129">
    <property type="term" value="F:cytochrome-c oxidase activity"/>
    <property type="evidence" value="ECO:0007669"/>
    <property type="project" value="UniProtKB-EC"/>
</dbReference>
<evidence type="ECO:0000256" key="9">
    <source>
        <dbReference type="ARBA" id="ARBA00022982"/>
    </source>
</evidence>
<keyword evidence="9" id="KW-0249">Electron transport</keyword>
<evidence type="ECO:0000256" key="4">
    <source>
        <dbReference type="ARBA" id="ARBA00022448"/>
    </source>
</evidence>
<comment type="function">
    <text evidence="13">Subunits I and II form the functional core of the enzyme complex. Electrons originating in cytochrome c are transferred via heme a and Cu(A) to the binuclear center formed by heme a3 and Cu(B).</text>
</comment>
<evidence type="ECO:0000256" key="11">
    <source>
        <dbReference type="ARBA" id="ARBA00023008"/>
    </source>
</evidence>
<evidence type="ECO:0000259" key="21">
    <source>
        <dbReference type="PROSITE" id="PS50999"/>
    </source>
</evidence>
<dbReference type="InterPro" id="IPR002429">
    <property type="entry name" value="CcO_II-like_C"/>
</dbReference>
<dbReference type="Gene3D" id="1.10.287.90">
    <property type="match status" value="1"/>
</dbReference>
<dbReference type="AlphaFoldDB" id="A0A8J2XLJ7"/>
<dbReference type="InterPro" id="IPR008972">
    <property type="entry name" value="Cupredoxin"/>
</dbReference>
<dbReference type="PROSITE" id="PS51257">
    <property type="entry name" value="PROKAR_LIPOPROTEIN"/>
    <property type="match status" value="1"/>
</dbReference>
<protein>
    <recommendedName>
        <fullName evidence="3">cytochrome-c oxidase</fullName>
        <ecNumber evidence="3">7.1.1.9</ecNumber>
    </recommendedName>
    <alternativeName>
        <fullName evidence="15">Cytochrome aa3 subunit 2</fullName>
    </alternativeName>
    <alternativeName>
        <fullName evidence="14">Cytochrome c oxidase polypeptide II</fullName>
    </alternativeName>
    <alternativeName>
        <fullName evidence="17">Oxidase aa(3) subunit 2</fullName>
    </alternativeName>
</protein>
<feature type="domain" description="Cytochrome oxidase subunit II transmembrane region profile" evidence="21">
    <location>
        <begin position="35"/>
        <end position="136"/>
    </location>
</feature>
<dbReference type="EMBL" id="BMFY01000013">
    <property type="protein sequence ID" value="GGA22813.1"/>
    <property type="molecule type" value="Genomic_DNA"/>
</dbReference>
<dbReference type="PROSITE" id="PS00078">
    <property type="entry name" value="COX2"/>
    <property type="match status" value="1"/>
</dbReference>
<dbReference type="SUPFAM" id="SSF49503">
    <property type="entry name" value="Cupredoxins"/>
    <property type="match status" value="1"/>
</dbReference>
<reference evidence="22" key="2">
    <citation type="submission" date="2020-09" db="EMBL/GenBank/DDBJ databases">
        <authorList>
            <person name="Sun Q."/>
            <person name="Zhou Y."/>
        </authorList>
    </citation>
    <scope>NUCLEOTIDE SEQUENCE</scope>
    <source>
        <strain evidence="22">CGMCC 1.12785</strain>
    </source>
</reference>
<evidence type="ECO:0000256" key="14">
    <source>
        <dbReference type="ARBA" id="ARBA00031389"/>
    </source>
</evidence>
<evidence type="ECO:0000256" key="8">
    <source>
        <dbReference type="ARBA" id="ARBA00022967"/>
    </source>
</evidence>
<dbReference type="NCBIfam" id="TIGR02866">
    <property type="entry name" value="CoxB"/>
    <property type="match status" value="1"/>
</dbReference>
<evidence type="ECO:0000256" key="19">
    <source>
        <dbReference type="SAM" id="Phobius"/>
    </source>
</evidence>
<evidence type="ECO:0000256" key="16">
    <source>
        <dbReference type="ARBA" id="ARBA00047816"/>
    </source>
</evidence>
<keyword evidence="8" id="KW-1278">Translocase</keyword>
<sequence>MRSQNEPASRVRRRWTRGAGLAGLTASALLLAGCTREQIEVGFLPPQSKGVTDNADVIIGLWNGSWIAALIVGFITWSLILWCLVAYRRRKGETSLPVQLRYNLPVEIFYTAVPLLLVVAFFFHTVQAQAEVDEPNSSEKVIEVVGKQWSWDFNYLSDDVYYAGVQANLDGTEQPGVDAPTLYLPVDTEIEIVLRSRDVVHSFWVPAFLQKRDTIPGVENRIFLTTQQEGEYLGKCAELCGEFHSEMLFNVRVVSMAEYDEYIESLREQGNTGRLGPEYDRDPYAEIGGNE</sequence>
<organism evidence="22 23">
    <name type="scientific">Sediminivirga luteola</name>
    <dbReference type="NCBI Taxonomy" id="1774748"/>
    <lineage>
        <taxon>Bacteria</taxon>
        <taxon>Bacillati</taxon>
        <taxon>Actinomycetota</taxon>
        <taxon>Actinomycetes</taxon>
        <taxon>Micrococcales</taxon>
        <taxon>Brevibacteriaceae</taxon>
        <taxon>Sediminivirga</taxon>
    </lineage>
</organism>
<keyword evidence="12 19" id="KW-0472">Membrane</keyword>
<evidence type="ECO:0000256" key="5">
    <source>
        <dbReference type="ARBA" id="ARBA00022660"/>
    </source>
</evidence>
<evidence type="ECO:0000256" key="18">
    <source>
        <dbReference type="SAM" id="MobiDB-lite"/>
    </source>
</evidence>
<dbReference type="GO" id="GO:0042773">
    <property type="term" value="P:ATP synthesis coupled electron transport"/>
    <property type="evidence" value="ECO:0007669"/>
    <property type="project" value="TreeGrafter"/>
</dbReference>
<keyword evidence="7" id="KW-0479">Metal-binding</keyword>
<accession>A0A8J2XLJ7</accession>
<evidence type="ECO:0000313" key="22">
    <source>
        <dbReference type="EMBL" id="GGA22813.1"/>
    </source>
</evidence>
<keyword evidence="5" id="KW-0679">Respiratory chain</keyword>
<dbReference type="InterPro" id="IPR001505">
    <property type="entry name" value="Copper_CuA"/>
</dbReference>
<keyword evidence="23" id="KW-1185">Reference proteome</keyword>
<dbReference type="PANTHER" id="PTHR22888">
    <property type="entry name" value="CYTOCHROME C OXIDASE, SUBUNIT II"/>
    <property type="match status" value="1"/>
</dbReference>
<evidence type="ECO:0000256" key="6">
    <source>
        <dbReference type="ARBA" id="ARBA00022692"/>
    </source>
</evidence>
<keyword evidence="4" id="KW-0813">Transport</keyword>
<dbReference type="PROSITE" id="PS50857">
    <property type="entry name" value="COX2_CUA"/>
    <property type="match status" value="1"/>
</dbReference>
<evidence type="ECO:0000256" key="3">
    <source>
        <dbReference type="ARBA" id="ARBA00012949"/>
    </source>
</evidence>
<dbReference type="Proteomes" id="UP000616114">
    <property type="component" value="Unassembled WGS sequence"/>
</dbReference>
<feature type="domain" description="Cytochrome oxidase subunit II copper A binding" evidence="20">
    <location>
        <begin position="137"/>
        <end position="265"/>
    </location>
</feature>
<gene>
    <name evidence="22" type="ORF">GCM10011333_27260</name>
</gene>
<evidence type="ECO:0000256" key="17">
    <source>
        <dbReference type="ARBA" id="ARBA00050058"/>
    </source>
</evidence>
<feature type="transmembrane region" description="Helical" evidence="19">
    <location>
        <begin position="66"/>
        <end position="87"/>
    </location>
</feature>
<evidence type="ECO:0000256" key="12">
    <source>
        <dbReference type="ARBA" id="ARBA00023136"/>
    </source>
</evidence>
<evidence type="ECO:0000256" key="10">
    <source>
        <dbReference type="ARBA" id="ARBA00022989"/>
    </source>
</evidence>
<comment type="subcellular location">
    <subcellularLocation>
        <location evidence="1">Membrane</location>
        <topology evidence="1">Multi-pass membrane protein</topology>
    </subcellularLocation>
</comment>
<name>A0A8J2XLJ7_9MICO</name>
<dbReference type="InterPro" id="IPR036257">
    <property type="entry name" value="Cyt_c_oxidase_su2_TM_sf"/>
</dbReference>
<dbReference type="PROSITE" id="PS50999">
    <property type="entry name" value="COX2_TM"/>
    <property type="match status" value="1"/>
</dbReference>
<evidence type="ECO:0000313" key="23">
    <source>
        <dbReference type="Proteomes" id="UP000616114"/>
    </source>
</evidence>
<dbReference type="InterPro" id="IPR011759">
    <property type="entry name" value="Cyt_c_oxidase_su2_TM_dom"/>
</dbReference>
<dbReference type="GO" id="GO:0005507">
    <property type="term" value="F:copper ion binding"/>
    <property type="evidence" value="ECO:0007669"/>
    <property type="project" value="InterPro"/>
</dbReference>
<evidence type="ECO:0000259" key="20">
    <source>
        <dbReference type="PROSITE" id="PS50857"/>
    </source>
</evidence>
<evidence type="ECO:0000256" key="2">
    <source>
        <dbReference type="ARBA" id="ARBA00007866"/>
    </source>
</evidence>
<dbReference type="InterPro" id="IPR014222">
    <property type="entry name" value="Cyt_c_oxidase_su2"/>
</dbReference>
<dbReference type="Gene3D" id="2.60.40.420">
    <property type="entry name" value="Cupredoxins - blue copper proteins"/>
    <property type="match status" value="1"/>
</dbReference>
<dbReference type="RefSeq" id="WP_188551451.1">
    <property type="nucleotide sequence ID" value="NZ_BMFY01000013.1"/>
</dbReference>
<comment type="similarity">
    <text evidence="2">Belongs to the cytochrome c oxidase subunit 2 family.</text>
</comment>
<comment type="catalytic activity">
    <reaction evidence="16">
        <text>4 Fe(II)-[cytochrome c] + O2 + 8 H(+)(in) = 4 Fe(III)-[cytochrome c] + 2 H2O + 4 H(+)(out)</text>
        <dbReference type="Rhea" id="RHEA:11436"/>
        <dbReference type="Rhea" id="RHEA-COMP:10350"/>
        <dbReference type="Rhea" id="RHEA-COMP:14399"/>
        <dbReference type="ChEBI" id="CHEBI:15377"/>
        <dbReference type="ChEBI" id="CHEBI:15378"/>
        <dbReference type="ChEBI" id="CHEBI:15379"/>
        <dbReference type="ChEBI" id="CHEBI:29033"/>
        <dbReference type="ChEBI" id="CHEBI:29034"/>
        <dbReference type="EC" id="7.1.1.9"/>
    </reaction>
</comment>
<dbReference type="PANTHER" id="PTHR22888:SF9">
    <property type="entry name" value="CYTOCHROME C OXIDASE SUBUNIT 2"/>
    <property type="match status" value="1"/>
</dbReference>
<evidence type="ECO:0000256" key="1">
    <source>
        <dbReference type="ARBA" id="ARBA00004141"/>
    </source>
</evidence>
<proteinExistence type="inferred from homology"/>
<comment type="caution">
    <text evidence="22">The sequence shown here is derived from an EMBL/GenBank/DDBJ whole genome shotgun (WGS) entry which is preliminary data.</text>
</comment>
<keyword evidence="6 19" id="KW-0812">Transmembrane</keyword>
<keyword evidence="11" id="KW-0186">Copper</keyword>
<feature type="transmembrane region" description="Helical" evidence="19">
    <location>
        <begin position="108"/>
        <end position="126"/>
    </location>
</feature>
<dbReference type="GO" id="GO:0016491">
    <property type="term" value="F:oxidoreductase activity"/>
    <property type="evidence" value="ECO:0007669"/>
    <property type="project" value="InterPro"/>
</dbReference>
<dbReference type="GO" id="GO:0016020">
    <property type="term" value="C:membrane"/>
    <property type="evidence" value="ECO:0007669"/>
    <property type="project" value="UniProtKB-SubCell"/>
</dbReference>
<evidence type="ECO:0000256" key="7">
    <source>
        <dbReference type="ARBA" id="ARBA00022723"/>
    </source>
</evidence>
<dbReference type="SUPFAM" id="SSF81464">
    <property type="entry name" value="Cytochrome c oxidase subunit II-like, transmembrane region"/>
    <property type="match status" value="1"/>
</dbReference>
<keyword evidence="10 19" id="KW-1133">Transmembrane helix</keyword>